<keyword evidence="2" id="KW-1185">Reference proteome</keyword>
<organism evidence="1 2">
    <name type="scientific">Datura stramonium</name>
    <name type="common">Jimsonweed</name>
    <name type="synonym">Common thornapple</name>
    <dbReference type="NCBI Taxonomy" id="4076"/>
    <lineage>
        <taxon>Eukaryota</taxon>
        <taxon>Viridiplantae</taxon>
        <taxon>Streptophyta</taxon>
        <taxon>Embryophyta</taxon>
        <taxon>Tracheophyta</taxon>
        <taxon>Spermatophyta</taxon>
        <taxon>Magnoliopsida</taxon>
        <taxon>eudicotyledons</taxon>
        <taxon>Gunneridae</taxon>
        <taxon>Pentapetalae</taxon>
        <taxon>asterids</taxon>
        <taxon>lamiids</taxon>
        <taxon>Solanales</taxon>
        <taxon>Solanaceae</taxon>
        <taxon>Solanoideae</taxon>
        <taxon>Datureae</taxon>
        <taxon>Datura</taxon>
    </lineage>
</organism>
<name>A0ABS8WTN4_DATST</name>
<evidence type="ECO:0000313" key="1">
    <source>
        <dbReference type="EMBL" id="MCE3216282.1"/>
    </source>
</evidence>
<protein>
    <submittedName>
        <fullName evidence="1">Uncharacterized protein</fullName>
    </submittedName>
</protein>
<dbReference type="Proteomes" id="UP000823775">
    <property type="component" value="Unassembled WGS sequence"/>
</dbReference>
<dbReference type="EMBL" id="JACEIK010012944">
    <property type="protein sequence ID" value="MCE3216282.1"/>
    <property type="molecule type" value="Genomic_DNA"/>
</dbReference>
<accession>A0ABS8WTN4</accession>
<proteinExistence type="predicted"/>
<comment type="caution">
    <text evidence="1">The sequence shown here is derived from an EMBL/GenBank/DDBJ whole genome shotgun (WGS) entry which is preliminary data.</text>
</comment>
<reference evidence="1 2" key="1">
    <citation type="journal article" date="2021" name="BMC Genomics">
        <title>Datura genome reveals duplications of psychoactive alkaloid biosynthetic genes and high mutation rate following tissue culture.</title>
        <authorList>
            <person name="Rajewski A."/>
            <person name="Carter-House D."/>
            <person name="Stajich J."/>
            <person name="Litt A."/>
        </authorList>
    </citation>
    <scope>NUCLEOTIDE SEQUENCE [LARGE SCALE GENOMIC DNA]</scope>
    <source>
        <strain evidence="1">AR-01</strain>
    </source>
</reference>
<gene>
    <name evidence="1" type="ORF">HAX54_005868</name>
</gene>
<feature type="non-terminal residue" evidence="1">
    <location>
        <position position="169"/>
    </location>
</feature>
<sequence length="169" mass="19301">MEPNETSCLVESNNIAIDEKEEPQTTREKDKSKEIVPITTPIPAIQSQEGASEHWSEAKGTQMMMRTLEMKSLKRGLTRWSIQDVPKILAGELNEVPACNTPKSPLNYTRDFQQKIVGKWHQGNTMSHRKYRPSNQLAVDNGHWISSSELPKFSLVPMRELYGPLFNYT</sequence>
<evidence type="ECO:0000313" key="2">
    <source>
        <dbReference type="Proteomes" id="UP000823775"/>
    </source>
</evidence>